<dbReference type="GO" id="GO:0005524">
    <property type="term" value="F:ATP binding"/>
    <property type="evidence" value="ECO:0007669"/>
    <property type="project" value="UniProtKB-UniRule"/>
</dbReference>
<keyword evidence="1" id="KW-0547">Nucleotide-binding</keyword>
<sequence length="768" mass="87988">MNTNNSIALVIGLCSHGIAMCRALKQEGVDVHAFEAKNYLPGAATNTANIHYVKNINENSLIDDLLQFRQAIDRSTAIVLFPTNDNNVRILAENVDRITPDFLLSWSENAEDILNLLLKSNIERRCLEMSIRYPKSKVLKKTDDTLEAINQFEFPVLIKPVKPQSGFKALRCDTPEALQENIDKYQKDLPILLQDWISGTDKDLFFGALYLDHGKVISSFCGNKLESHPPAMGQTTVAISAHNPEVIAITKQFFEGLKLSGPVSLELKQDEKGRLWVIEPTIGRTDFWVGLCTAANVNLLYTEYVYTLGLDPQPSKPIRPAIWFDSEKDSLALFRHLDKLLALEGTRYTASFSYLTREDLKPSMVATKALLARVPSYLHKKTFSDKPATKDPDDIQFIQYTGYQQLPDDCKKFLVDQSKIAVFSYDSWYENFCRTVASSKGSVCFLCLYKKNQVAAILPMWYKKESMGGKRVNLISGLTNYYTPIFSMSWDETLITESLAGQCFLKHVMENGTWDLINLSPMPEETVVNWQKIATQLNKASFHYYVTKNMFEDEIKDFSSYMKARPSRLKNTIKRKTKKLTSLGDWHIDIITNLEDLPQALTSYHQVYNQSWKKSEPYPDFIDGLAQLGAEQNWLRLGILYIENRAVAVQFWLVERNTAYIYKLAYAREYKDYSPGTILTHRLMEHVITRDGVTKVDFLTGGEAFKLDWMTSFRNLHGIQIVNKQRPMGFLFYLRNLAGHFRKSLWTPPLMQSKSMYNLRLSDPGKRE</sequence>
<name>A0A9E5JSM3_9GAMM</name>
<dbReference type="AlphaFoldDB" id="A0A9E5JSM3"/>
<feature type="domain" description="ATP-grasp" evidence="2">
    <location>
        <begin position="123"/>
        <end position="310"/>
    </location>
</feature>
<dbReference type="GO" id="GO:0046872">
    <property type="term" value="F:metal ion binding"/>
    <property type="evidence" value="ECO:0007669"/>
    <property type="project" value="InterPro"/>
</dbReference>
<dbReference type="InterPro" id="IPR013651">
    <property type="entry name" value="ATP-grasp_RimK-type"/>
</dbReference>
<reference evidence="3" key="1">
    <citation type="submission" date="2020-03" db="EMBL/GenBank/DDBJ databases">
        <authorList>
            <person name="Guo F."/>
        </authorList>
    </citation>
    <scope>NUCLEOTIDE SEQUENCE</scope>
    <source>
        <strain evidence="3">JCM 30134</strain>
    </source>
</reference>
<dbReference type="InterPro" id="IPR016181">
    <property type="entry name" value="Acyl_CoA_acyltransferase"/>
</dbReference>
<dbReference type="Proteomes" id="UP000787472">
    <property type="component" value="Unassembled WGS sequence"/>
</dbReference>
<dbReference type="InterPro" id="IPR013815">
    <property type="entry name" value="ATP_grasp_subdomain_1"/>
</dbReference>
<proteinExistence type="predicted"/>
<accession>A0A9E5JSM3</accession>
<keyword evidence="4" id="KW-1185">Reference proteome</keyword>
<dbReference type="SUPFAM" id="SSF55729">
    <property type="entry name" value="Acyl-CoA N-acyltransferases (Nat)"/>
    <property type="match status" value="1"/>
</dbReference>
<evidence type="ECO:0000313" key="4">
    <source>
        <dbReference type="Proteomes" id="UP000787472"/>
    </source>
</evidence>
<dbReference type="InterPro" id="IPR038740">
    <property type="entry name" value="BioF2-like_GNAT_dom"/>
</dbReference>
<dbReference type="SUPFAM" id="SSF56059">
    <property type="entry name" value="Glutathione synthetase ATP-binding domain-like"/>
    <property type="match status" value="1"/>
</dbReference>
<dbReference type="RefSeq" id="WP_167181939.1">
    <property type="nucleotide sequence ID" value="NZ_JAAONZ010000002.1"/>
</dbReference>
<evidence type="ECO:0000256" key="1">
    <source>
        <dbReference type="PROSITE-ProRule" id="PRU00409"/>
    </source>
</evidence>
<dbReference type="Gene3D" id="3.30.1490.20">
    <property type="entry name" value="ATP-grasp fold, A domain"/>
    <property type="match status" value="1"/>
</dbReference>
<dbReference type="Pfam" id="PF13480">
    <property type="entry name" value="Acetyltransf_6"/>
    <property type="match status" value="1"/>
</dbReference>
<keyword evidence="1" id="KW-0067">ATP-binding</keyword>
<dbReference type="PROSITE" id="PS50975">
    <property type="entry name" value="ATP_GRASP"/>
    <property type="match status" value="1"/>
</dbReference>
<dbReference type="EMBL" id="JAAONZ010000002">
    <property type="protein sequence ID" value="NHO64681.1"/>
    <property type="molecule type" value="Genomic_DNA"/>
</dbReference>
<organism evidence="3 4">
    <name type="scientific">Pseudomaricurvus hydrocarbonicus</name>
    <dbReference type="NCBI Taxonomy" id="1470433"/>
    <lineage>
        <taxon>Bacteria</taxon>
        <taxon>Pseudomonadati</taxon>
        <taxon>Pseudomonadota</taxon>
        <taxon>Gammaproteobacteria</taxon>
        <taxon>Cellvibrionales</taxon>
        <taxon>Cellvibrionaceae</taxon>
        <taxon>Pseudomaricurvus</taxon>
    </lineage>
</organism>
<gene>
    <name evidence="3" type="ORF">G8770_03870</name>
</gene>
<dbReference type="Gene3D" id="3.40.630.30">
    <property type="match status" value="1"/>
</dbReference>
<comment type="caution">
    <text evidence="3">The sequence shown here is derived from an EMBL/GenBank/DDBJ whole genome shotgun (WGS) entry which is preliminary data.</text>
</comment>
<dbReference type="Pfam" id="PF08443">
    <property type="entry name" value="RimK"/>
    <property type="match status" value="1"/>
</dbReference>
<evidence type="ECO:0000313" key="3">
    <source>
        <dbReference type="EMBL" id="NHO64681.1"/>
    </source>
</evidence>
<dbReference type="InterPro" id="IPR011761">
    <property type="entry name" value="ATP-grasp"/>
</dbReference>
<evidence type="ECO:0000259" key="2">
    <source>
        <dbReference type="PROSITE" id="PS50975"/>
    </source>
</evidence>
<dbReference type="Gene3D" id="3.30.470.20">
    <property type="entry name" value="ATP-grasp fold, B domain"/>
    <property type="match status" value="1"/>
</dbReference>
<protein>
    <submittedName>
        <fullName evidence="3">GNAT family N-acetyltransferase</fullName>
    </submittedName>
</protein>
<dbReference type="GO" id="GO:0003824">
    <property type="term" value="F:catalytic activity"/>
    <property type="evidence" value="ECO:0007669"/>
    <property type="project" value="UniProtKB-ARBA"/>
</dbReference>